<keyword evidence="2" id="KW-1185">Reference proteome</keyword>
<protein>
    <submittedName>
        <fullName evidence="1">Uncharacterized protein</fullName>
    </submittedName>
</protein>
<evidence type="ECO:0000313" key="1">
    <source>
        <dbReference type="EMBL" id="EYF07045.1"/>
    </source>
</evidence>
<gene>
    <name evidence="1" type="ORF">CAP_1304</name>
</gene>
<comment type="caution">
    <text evidence="1">The sequence shown here is derived from an EMBL/GenBank/DDBJ whole genome shotgun (WGS) entry which is preliminary data.</text>
</comment>
<proteinExistence type="predicted"/>
<evidence type="ECO:0000313" key="2">
    <source>
        <dbReference type="Proteomes" id="UP000019678"/>
    </source>
</evidence>
<organism evidence="1 2">
    <name type="scientific">Chondromyces apiculatus DSM 436</name>
    <dbReference type="NCBI Taxonomy" id="1192034"/>
    <lineage>
        <taxon>Bacteria</taxon>
        <taxon>Pseudomonadati</taxon>
        <taxon>Myxococcota</taxon>
        <taxon>Polyangia</taxon>
        <taxon>Polyangiales</taxon>
        <taxon>Polyangiaceae</taxon>
        <taxon>Chondromyces</taxon>
    </lineage>
</organism>
<dbReference type="STRING" id="1192034.CAP_1304"/>
<sequence length="158" mass="17942">MRATRKAAVDALKSGRRAYADIFRQKAERQRLIVCVECDLVKTWRGFPNAYVAGWAHDWTHGRLRWRCPEHAPVGAGVEPPPRGVVALVEVLVVERLYELAVEQLVLLRDHGDPRVAPTLRRANEILQHRSEPERVRWAGLCTALRRRRTAQGAAAAR</sequence>
<dbReference type="Proteomes" id="UP000019678">
    <property type="component" value="Unassembled WGS sequence"/>
</dbReference>
<dbReference type="EMBL" id="ASRX01000013">
    <property type="protein sequence ID" value="EYF07045.1"/>
    <property type="molecule type" value="Genomic_DNA"/>
</dbReference>
<name>A0A017TE27_9BACT</name>
<dbReference type="RefSeq" id="WP_044238878.1">
    <property type="nucleotide sequence ID" value="NZ_ASRX01000013.1"/>
</dbReference>
<accession>A0A017TE27</accession>
<dbReference type="AlphaFoldDB" id="A0A017TE27"/>
<reference evidence="1 2" key="1">
    <citation type="submission" date="2013-05" db="EMBL/GenBank/DDBJ databases">
        <title>Genome assembly of Chondromyces apiculatus DSM 436.</title>
        <authorList>
            <person name="Sharma G."/>
            <person name="Khatri I."/>
            <person name="Kaur C."/>
            <person name="Mayilraj S."/>
            <person name="Subramanian S."/>
        </authorList>
    </citation>
    <scope>NUCLEOTIDE SEQUENCE [LARGE SCALE GENOMIC DNA]</scope>
    <source>
        <strain evidence="1 2">DSM 436</strain>
    </source>
</reference>